<dbReference type="KEGG" id="bdw:94334414"/>
<comment type="caution">
    <text evidence="2">The sequence shown here is derived from an EMBL/GenBank/DDBJ whole genome shotgun (WGS) entry which is preliminary data.</text>
</comment>
<evidence type="ECO:0000313" key="2">
    <source>
        <dbReference type="EMBL" id="KAK2197117.1"/>
    </source>
</evidence>
<organism evidence="2 3">
    <name type="scientific">Babesia duncani</name>
    <dbReference type="NCBI Taxonomy" id="323732"/>
    <lineage>
        <taxon>Eukaryota</taxon>
        <taxon>Sar</taxon>
        <taxon>Alveolata</taxon>
        <taxon>Apicomplexa</taxon>
        <taxon>Aconoidasida</taxon>
        <taxon>Piroplasmida</taxon>
        <taxon>Babesiidae</taxon>
        <taxon>Babesia</taxon>
    </lineage>
</organism>
<reference evidence="2" key="1">
    <citation type="journal article" date="2023" name="Nat. Microbiol.">
        <title>Babesia duncani multi-omics identifies virulence factors and drug targets.</title>
        <authorList>
            <person name="Singh P."/>
            <person name="Lonardi S."/>
            <person name="Liang Q."/>
            <person name="Vydyam P."/>
            <person name="Khabirova E."/>
            <person name="Fang T."/>
            <person name="Gihaz S."/>
            <person name="Thekkiniath J."/>
            <person name="Munshi M."/>
            <person name="Abel S."/>
            <person name="Ciampossin L."/>
            <person name="Batugedara G."/>
            <person name="Gupta M."/>
            <person name="Lu X.M."/>
            <person name="Lenz T."/>
            <person name="Chakravarty S."/>
            <person name="Cornillot E."/>
            <person name="Hu Y."/>
            <person name="Ma W."/>
            <person name="Gonzalez L.M."/>
            <person name="Sanchez S."/>
            <person name="Estrada K."/>
            <person name="Sanchez-Flores A."/>
            <person name="Montero E."/>
            <person name="Harb O.S."/>
            <person name="Le Roch K.G."/>
            <person name="Mamoun C.B."/>
        </authorList>
    </citation>
    <scope>NUCLEOTIDE SEQUENCE</scope>
    <source>
        <strain evidence="2">WA1</strain>
    </source>
</reference>
<feature type="compositionally biased region" description="Polar residues" evidence="1">
    <location>
        <begin position="299"/>
        <end position="308"/>
    </location>
</feature>
<dbReference type="EMBL" id="JALLKP010000001">
    <property type="protein sequence ID" value="KAK2197117.1"/>
    <property type="molecule type" value="Genomic_DNA"/>
</dbReference>
<sequence length="346" mass="37425">MSDQHEDVYFNYMISGTNYTFRGFQIVKFNFNSEEYKFECNKEFMYKFRLENVTVYACKIGSDLKPWLLQLYGYYYDSSSPGSSDSPEPVSSGDVDPSSSLAGLTSFNYFFKRDGKNWKSLTFANFTDKQYQKIGQDQGGEDDEYISNLKKSGFSAASGYVSSGSTSSIQPNKLPDYLSESDKKHTYVSGSVSEEYSVSKFSSGTGSHKFEITLKGMFSGVDESSRSSGLSKSSNLKTVTYHTETESTATRTEIKLKSQPSADIVSGTETSCKATVTEQATESSPVGGTGGLKSPQPPQISSGPTGSKVSPIASKFSSNTTPIVCGALFGSGGLIGGGILIYKCIG</sequence>
<dbReference type="RefSeq" id="XP_067803959.1">
    <property type="nucleotide sequence ID" value="XM_067945168.1"/>
</dbReference>
<name>A0AAD9PMG9_9APIC</name>
<evidence type="ECO:0000313" key="3">
    <source>
        <dbReference type="Proteomes" id="UP001214638"/>
    </source>
</evidence>
<evidence type="ECO:0000256" key="1">
    <source>
        <dbReference type="SAM" id="MobiDB-lite"/>
    </source>
</evidence>
<keyword evidence="3" id="KW-1185">Reference proteome</keyword>
<dbReference type="Proteomes" id="UP001214638">
    <property type="component" value="Unassembled WGS sequence"/>
</dbReference>
<dbReference type="AlphaFoldDB" id="A0AAD9PMG9"/>
<feature type="compositionally biased region" description="Polar residues" evidence="1">
    <location>
        <begin position="267"/>
        <end position="286"/>
    </location>
</feature>
<gene>
    <name evidence="2" type="ORF">BdWA1_000116</name>
</gene>
<protein>
    <submittedName>
        <fullName evidence="2">Uncharacterized protein</fullName>
    </submittedName>
</protein>
<proteinExistence type="predicted"/>
<feature type="region of interest" description="Disordered" evidence="1">
    <location>
        <begin position="256"/>
        <end position="313"/>
    </location>
</feature>
<accession>A0AAD9PMG9</accession>
<dbReference type="GeneID" id="94334414"/>